<organism evidence="14 15">
    <name type="scientific">Brachionus calyciflorus</name>
    <dbReference type="NCBI Taxonomy" id="104777"/>
    <lineage>
        <taxon>Eukaryota</taxon>
        <taxon>Metazoa</taxon>
        <taxon>Spiralia</taxon>
        <taxon>Gnathifera</taxon>
        <taxon>Rotifera</taxon>
        <taxon>Eurotatoria</taxon>
        <taxon>Monogononta</taxon>
        <taxon>Pseudotrocha</taxon>
        <taxon>Ploima</taxon>
        <taxon>Brachionidae</taxon>
        <taxon>Brachionus</taxon>
    </lineage>
</organism>
<gene>
    <name evidence="14" type="ORF">OXX778_LOCUS8843</name>
</gene>
<dbReference type="CDD" id="cd00899">
    <property type="entry name" value="b4GalT"/>
    <property type="match status" value="1"/>
</dbReference>
<evidence type="ECO:0000256" key="4">
    <source>
        <dbReference type="ARBA" id="ARBA00022676"/>
    </source>
</evidence>
<keyword evidence="6" id="KW-0812">Transmembrane</keyword>
<dbReference type="Proteomes" id="UP000663879">
    <property type="component" value="Unassembled WGS sequence"/>
</dbReference>
<comment type="caution">
    <text evidence="14">The sequence shown here is derived from an EMBL/GenBank/DDBJ whole genome shotgun (WGS) entry which is preliminary data.</text>
</comment>
<evidence type="ECO:0000256" key="9">
    <source>
        <dbReference type="ARBA" id="ARBA00023136"/>
    </source>
</evidence>
<protein>
    <recommendedName>
        <fullName evidence="11">Beta-1,4-galactosyltransferase</fullName>
        <ecNumber evidence="11">2.4.1.-</ecNumber>
    </recommendedName>
</protein>
<dbReference type="Pfam" id="PF13733">
    <property type="entry name" value="Glyco_transf_7N"/>
    <property type="match status" value="1"/>
</dbReference>
<dbReference type="GO" id="GO:0016020">
    <property type="term" value="C:membrane"/>
    <property type="evidence" value="ECO:0007669"/>
    <property type="project" value="UniProtKB-SubCell"/>
</dbReference>
<evidence type="ECO:0000256" key="11">
    <source>
        <dbReference type="RuleBase" id="RU368121"/>
    </source>
</evidence>
<dbReference type="EMBL" id="CAJNOC010001254">
    <property type="protein sequence ID" value="CAF0848895.1"/>
    <property type="molecule type" value="Genomic_DNA"/>
</dbReference>
<keyword evidence="10 11" id="KW-0325">Glycoprotein</keyword>
<dbReference type="InterPro" id="IPR027791">
    <property type="entry name" value="Galactosyl_T_C"/>
</dbReference>
<evidence type="ECO:0000256" key="10">
    <source>
        <dbReference type="ARBA" id="ARBA00023180"/>
    </source>
</evidence>
<evidence type="ECO:0000256" key="2">
    <source>
        <dbReference type="ARBA" id="ARBA00004922"/>
    </source>
</evidence>
<comment type="similarity">
    <text evidence="3 11">Belongs to the glycosyltransferase 7 family.</text>
</comment>
<evidence type="ECO:0000256" key="8">
    <source>
        <dbReference type="ARBA" id="ARBA00022989"/>
    </source>
</evidence>
<feature type="domain" description="Galactosyltransferase C-terminal" evidence="12">
    <location>
        <begin position="200"/>
        <end position="276"/>
    </location>
</feature>
<evidence type="ECO:0000256" key="1">
    <source>
        <dbReference type="ARBA" id="ARBA00004606"/>
    </source>
</evidence>
<feature type="domain" description="Galactosyltransferase N-terminal" evidence="13">
    <location>
        <begin position="63"/>
        <end position="195"/>
    </location>
</feature>
<keyword evidence="5 11" id="KW-0808">Transferase</keyword>
<dbReference type="GO" id="GO:0006688">
    <property type="term" value="P:glycosphingolipid biosynthetic process"/>
    <property type="evidence" value="ECO:0007669"/>
    <property type="project" value="TreeGrafter"/>
</dbReference>
<dbReference type="InterPro" id="IPR003859">
    <property type="entry name" value="Galactosyl_T"/>
</dbReference>
<dbReference type="SUPFAM" id="SSF53448">
    <property type="entry name" value="Nucleotide-diphospho-sugar transferases"/>
    <property type="match status" value="1"/>
</dbReference>
<dbReference type="InterPro" id="IPR027995">
    <property type="entry name" value="Galactosyl_T_N"/>
</dbReference>
<evidence type="ECO:0000259" key="13">
    <source>
        <dbReference type="Pfam" id="PF13733"/>
    </source>
</evidence>
<name>A0A813W262_9BILA</name>
<dbReference type="OrthoDB" id="10016069at2759"/>
<evidence type="ECO:0000256" key="3">
    <source>
        <dbReference type="ARBA" id="ARBA00005735"/>
    </source>
</evidence>
<evidence type="ECO:0000259" key="12">
    <source>
        <dbReference type="Pfam" id="PF02709"/>
    </source>
</evidence>
<keyword evidence="9" id="KW-0472">Membrane</keyword>
<dbReference type="AlphaFoldDB" id="A0A813W262"/>
<comment type="function">
    <text evidence="11">Catalyses the transfer of galactose onto proteins or lipids.</text>
</comment>
<dbReference type="InterPro" id="IPR029044">
    <property type="entry name" value="Nucleotide-diphossugar_trans"/>
</dbReference>
<evidence type="ECO:0000256" key="5">
    <source>
        <dbReference type="ARBA" id="ARBA00022679"/>
    </source>
</evidence>
<evidence type="ECO:0000313" key="15">
    <source>
        <dbReference type="Proteomes" id="UP000663879"/>
    </source>
</evidence>
<dbReference type="PANTHER" id="PTHR19300">
    <property type="entry name" value="BETA-1,4-GALACTOSYLTRANSFERASE"/>
    <property type="match status" value="1"/>
</dbReference>
<keyword evidence="7 11" id="KW-0735">Signal-anchor</keyword>
<proteinExistence type="inferred from homology"/>
<keyword evidence="15" id="KW-1185">Reference proteome</keyword>
<keyword evidence="4 11" id="KW-0328">Glycosyltransferase</keyword>
<dbReference type="PRINTS" id="PR02050">
    <property type="entry name" value="B14GALTRFASE"/>
</dbReference>
<accession>A0A813W262</accession>
<dbReference type="Pfam" id="PF02709">
    <property type="entry name" value="Glyco_transf_7C"/>
    <property type="match status" value="1"/>
</dbReference>
<dbReference type="UniPathway" id="UPA00378"/>
<evidence type="ECO:0000313" key="14">
    <source>
        <dbReference type="EMBL" id="CAF0848895.1"/>
    </source>
</evidence>
<dbReference type="GO" id="GO:0005975">
    <property type="term" value="P:carbohydrate metabolic process"/>
    <property type="evidence" value="ECO:0007669"/>
    <property type="project" value="InterPro"/>
</dbReference>
<dbReference type="PANTHER" id="PTHR19300:SF57">
    <property type="entry name" value="BETA-1,4-N-ACETYLGALACTOSAMINYLTRANSFERASE"/>
    <property type="match status" value="1"/>
</dbReference>
<keyword evidence="8" id="KW-1133">Transmembrane helix</keyword>
<dbReference type="Gene3D" id="3.90.550.10">
    <property type="entry name" value="Spore Coat Polysaccharide Biosynthesis Protein SpsA, Chain A"/>
    <property type="match status" value="1"/>
</dbReference>
<comment type="subcellular location">
    <subcellularLocation>
        <location evidence="1">Membrane</location>
        <topology evidence="1">Single-pass type II membrane protein</topology>
    </subcellularLocation>
</comment>
<evidence type="ECO:0000256" key="6">
    <source>
        <dbReference type="ARBA" id="ARBA00022692"/>
    </source>
</evidence>
<dbReference type="GO" id="GO:0005794">
    <property type="term" value="C:Golgi apparatus"/>
    <property type="evidence" value="ECO:0007669"/>
    <property type="project" value="TreeGrafter"/>
</dbReference>
<dbReference type="GO" id="GO:0008378">
    <property type="term" value="F:galactosyltransferase activity"/>
    <property type="evidence" value="ECO:0007669"/>
    <property type="project" value="TreeGrafter"/>
</dbReference>
<evidence type="ECO:0000256" key="7">
    <source>
        <dbReference type="ARBA" id="ARBA00022968"/>
    </source>
</evidence>
<dbReference type="EC" id="2.4.1.-" evidence="11"/>
<dbReference type="GO" id="GO:0033842">
    <property type="term" value="F:N-acetyl-beta-glucosaminyl-derivative 4-beta-N-acetylgalactosaminyltransferase activity"/>
    <property type="evidence" value="ECO:0007669"/>
    <property type="project" value="TreeGrafter"/>
</dbReference>
<reference evidence="14" key="1">
    <citation type="submission" date="2021-02" db="EMBL/GenBank/DDBJ databases">
        <authorList>
            <person name="Nowell W R."/>
        </authorList>
    </citation>
    <scope>NUCLEOTIDE SEQUENCE</scope>
    <source>
        <strain evidence="14">Ploen Becks lab</strain>
    </source>
</reference>
<sequence length="347" mass="40960">MTMDEIIVKEISKFCIFSFISLVIIYLSQKRYEYIGNQFDLIESNIKIKNLNGSSNKIQHTTCSLYPESLKGIFPVDVWTIPSLNHLKKEIKNLNEDGSYKPSMCIPREKLAIIIPYRDRLTNLVLLLKYLHPMLQKQQRDYRIFVIEQYGNDIFNKGRIMNIAVKEALKLDNFECFIFHDVDLIPENDKNIYECFSQPRHLCPAVDELRYNLMYYNLVGGVLALNLEQLNKTNGYSNLYWGWGAEDDDMSMRILDNGYKITRPTNKIGRYKMILHGKRTRAVNRFELLEFWKRYNEDGLSSLNQFKYDIKVNKNEYLYTNITVDIGPAVTERIDTNKVKHTKFKFF</sequence>
<comment type="pathway">
    <text evidence="2 11">Protein modification; protein glycosylation.</text>
</comment>